<feature type="compositionally biased region" description="Basic and acidic residues" evidence="1">
    <location>
        <begin position="49"/>
        <end position="61"/>
    </location>
</feature>
<keyword evidence="3" id="KW-1185">Reference proteome</keyword>
<dbReference type="Proteomes" id="UP000664034">
    <property type="component" value="Unassembled WGS sequence"/>
</dbReference>
<evidence type="ECO:0000313" key="3">
    <source>
        <dbReference type="Proteomes" id="UP000664034"/>
    </source>
</evidence>
<sequence length="61" mass="6264">MTPQTNPEKSADIDSNTLGGTTSTGAGPDGTETASEPETVGLDLDEVGEVAKDIDERNEAK</sequence>
<dbReference type="EMBL" id="JAFMYV010000005">
    <property type="protein sequence ID" value="MBO0937110.1"/>
    <property type="molecule type" value="Genomic_DNA"/>
</dbReference>
<protein>
    <submittedName>
        <fullName evidence="2">Uncharacterized protein</fullName>
    </submittedName>
</protein>
<evidence type="ECO:0000313" key="2">
    <source>
        <dbReference type="EMBL" id="MBO0937110.1"/>
    </source>
</evidence>
<dbReference type="AlphaFoldDB" id="A0A939GHZ5"/>
<reference evidence="2" key="1">
    <citation type="submission" date="2021-03" db="EMBL/GenBank/DDBJ databases">
        <title>Fibrella sp. HMF5335 genome sequencing and assembly.</title>
        <authorList>
            <person name="Kang H."/>
            <person name="Kim H."/>
            <person name="Bae S."/>
            <person name="Joh K."/>
        </authorList>
    </citation>
    <scope>NUCLEOTIDE SEQUENCE</scope>
    <source>
        <strain evidence="2">HMF5335</strain>
    </source>
</reference>
<evidence type="ECO:0000256" key="1">
    <source>
        <dbReference type="SAM" id="MobiDB-lite"/>
    </source>
</evidence>
<feature type="compositionally biased region" description="Polar residues" evidence="1">
    <location>
        <begin position="1"/>
        <end position="25"/>
    </location>
</feature>
<feature type="region of interest" description="Disordered" evidence="1">
    <location>
        <begin position="1"/>
        <end position="61"/>
    </location>
</feature>
<name>A0A939GHZ5_9BACT</name>
<gene>
    <name evidence="2" type="ORF">J2I47_11185</name>
</gene>
<accession>A0A939GHZ5</accession>
<organism evidence="2 3">
    <name type="scientific">Fibrella rubiginis</name>
    <dbReference type="NCBI Taxonomy" id="2817060"/>
    <lineage>
        <taxon>Bacteria</taxon>
        <taxon>Pseudomonadati</taxon>
        <taxon>Bacteroidota</taxon>
        <taxon>Cytophagia</taxon>
        <taxon>Cytophagales</taxon>
        <taxon>Spirosomataceae</taxon>
        <taxon>Fibrella</taxon>
    </lineage>
</organism>
<proteinExistence type="predicted"/>
<comment type="caution">
    <text evidence="2">The sequence shown here is derived from an EMBL/GenBank/DDBJ whole genome shotgun (WGS) entry which is preliminary data.</text>
</comment>
<dbReference type="RefSeq" id="WP_207364670.1">
    <property type="nucleotide sequence ID" value="NZ_JAFMYV010000005.1"/>
</dbReference>